<comment type="caution">
    <text evidence="1">The sequence shown here is derived from an EMBL/GenBank/DDBJ whole genome shotgun (WGS) entry which is preliminary data.</text>
</comment>
<dbReference type="Proteomes" id="UP000626844">
    <property type="component" value="Unassembled WGS sequence"/>
</dbReference>
<name>A0A926RVD8_9BACI</name>
<dbReference type="AlphaFoldDB" id="A0A926RVD8"/>
<dbReference type="RefSeq" id="WP_191156360.1">
    <property type="nucleotide sequence ID" value="NZ_JACXAI010000004.1"/>
</dbReference>
<organism evidence="1 2">
    <name type="scientific">Metabacillus arenae</name>
    <dbReference type="NCBI Taxonomy" id="2771434"/>
    <lineage>
        <taxon>Bacteria</taxon>
        <taxon>Bacillati</taxon>
        <taxon>Bacillota</taxon>
        <taxon>Bacilli</taxon>
        <taxon>Bacillales</taxon>
        <taxon>Bacillaceae</taxon>
        <taxon>Metabacillus</taxon>
    </lineage>
</organism>
<evidence type="ECO:0000313" key="1">
    <source>
        <dbReference type="EMBL" id="MBD1379578.1"/>
    </source>
</evidence>
<reference evidence="1" key="1">
    <citation type="submission" date="2020-09" db="EMBL/GenBank/DDBJ databases">
        <title>A novel bacterium of genus Bacillus, isolated from South China Sea.</title>
        <authorList>
            <person name="Huang H."/>
            <person name="Mo K."/>
            <person name="Hu Y."/>
        </authorList>
    </citation>
    <scope>NUCLEOTIDE SEQUENCE</scope>
    <source>
        <strain evidence="1">IB182487</strain>
    </source>
</reference>
<accession>A0A926RVD8</accession>
<dbReference type="InterPro" id="IPR036249">
    <property type="entry name" value="Thioredoxin-like_sf"/>
</dbReference>
<protein>
    <submittedName>
        <fullName evidence="1">Thioredoxin family protein</fullName>
    </submittedName>
</protein>
<sequence length="187" mass="21760">MSNLNDWFAKGMTKEEYILKMEVHQEHLLKVYNEFQLKNDDPPALQAIQLKGYKAVVLTADWCGDAMVNLPIFMRIADEALIETRYLIRDDNLELMDQYLTNGKARSIPIIVLFDKNGQEVGKWGPRAQEAQVLVDELKIRLPEKESPQYEEAFKHFAEEISEKFTKDEALWNDIKNDLIKTISNLK</sequence>
<dbReference type="EMBL" id="JACXAI010000004">
    <property type="protein sequence ID" value="MBD1379578.1"/>
    <property type="molecule type" value="Genomic_DNA"/>
</dbReference>
<dbReference type="Gene3D" id="3.40.30.10">
    <property type="entry name" value="Glutaredoxin"/>
    <property type="match status" value="1"/>
</dbReference>
<dbReference type="CDD" id="cd02947">
    <property type="entry name" value="TRX_family"/>
    <property type="match status" value="1"/>
</dbReference>
<dbReference type="SUPFAM" id="SSF52833">
    <property type="entry name" value="Thioredoxin-like"/>
    <property type="match status" value="1"/>
</dbReference>
<dbReference type="Pfam" id="PF14595">
    <property type="entry name" value="Thioredoxin_9"/>
    <property type="match status" value="1"/>
</dbReference>
<evidence type="ECO:0000313" key="2">
    <source>
        <dbReference type="Proteomes" id="UP000626844"/>
    </source>
</evidence>
<proteinExistence type="predicted"/>
<gene>
    <name evidence="1" type="ORF">IC621_04990</name>
</gene>
<keyword evidence="2" id="KW-1185">Reference proteome</keyword>